<organism evidence="1">
    <name type="scientific">marine metagenome</name>
    <dbReference type="NCBI Taxonomy" id="408172"/>
    <lineage>
        <taxon>unclassified sequences</taxon>
        <taxon>metagenomes</taxon>
        <taxon>ecological metagenomes</taxon>
    </lineage>
</organism>
<dbReference type="AlphaFoldDB" id="A0A382LXC0"/>
<proteinExistence type="predicted"/>
<name>A0A382LXC0_9ZZZZ</name>
<evidence type="ECO:0000313" key="1">
    <source>
        <dbReference type="EMBL" id="SVC39551.1"/>
    </source>
</evidence>
<sequence>MTKQPLFSAMTVDFDADIKNFKEILNELELRTHTKNGYKFSPDAKMAAGWWFFEIYMEQEFARRIIESDLISKRKRRDDILKYIEGQLKKRKSKARIRFYDNYSFMRRYWSWLMK</sequence>
<reference evidence="1" key="1">
    <citation type="submission" date="2018-05" db="EMBL/GenBank/DDBJ databases">
        <authorList>
            <person name="Lanie J.A."/>
            <person name="Ng W.-L."/>
            <person name="Kazmierczak K.M."/>
            <person name="Andrzejewski T.M."/>
            <person name="Davidsen T.M."/>
            <person name="Wayne K.J."/>
            <person name="Tettelin H."/>
            <person name="Glass J.I."/>
            <person name="Rusch D."/>
            <person name="Podicherti R."/>
            <person name="Tsui H.-C.T."/>
            <person name="Winkler M.E."/>
        </authorList>
    </citation>
    <scope>NUCLEOTIDE SEQUENCE</scope>
</reference>
<protein>
    <submittedName>
        <fullName evidence="1">Uncharacterized protein</fullName>
    </submittedName>
</protein>
<gene>
    <name evidence="1" type="ORF">METZ01_LOCUS292405</name>
</gene>
<accession>A0A382LXC0</accession>
<dbReference type="EMBL" id="UINC01088914">
    <property type="protein sequence ID" value="SVC39551.1"/>
    <property type="molecule type" value="Genomic_DNA"/>
</dbReference>